<sequence length="106" mass="12419">MINNRICSLLASSTTFQNTFLTLNLHRLYGSVYVRTVKETFCLALLVPICKTVTLIHDQYNDSPSSDFDIRMQEAQYVSMNIWAITRNSRDVWCSQIIREPYRHKL</sequence>
<dbReference type="HOGENOM" id="CLU_2228186_0_0_1"/>
<evidence type="ECO:0000313" key="1">
    <source>
        <dbReference type="EMBL" id="CCA14748.1"/>
    </source>
</evidence>
<reference evidence="1" key="2">
    <citation type="submission" date="2011-02" db="EMBL/GenBank/DDBJ databases">
        <authorList>
            <person name="MacLean D."/>
        </authorList>
    </citation>
    <scope>NUCLEOTIDE SEQUENCE</scope>
</reference>
<gene>
    <name evidence="1" type="primary">AlNc14C6G803</name>
    <name evidence="1" type="ORF">ALNC14_008910</name>
</gene>
<proteinExistence type="predicted"/>
<accession>F0W124</accession>
<dbReference type="EMBL" id="FR824051">
    <property type="protein sequence ID" value="CCA14748.1"/>
    <property type="molecule type" value="Genomic_DNA"/>
</dbReference>
<dbReference type="AlphaFoldDB" id="F0W124"/>
<name>F0W124_9STRA</name>
<organism evidence="1">
    <name type="scientific">Albugo laibachii Nc14</name>
    <dbReference type="NCBI Taxonomy" id="890382"/>
    <lineage>
        <taxon>Eukaryota</taxon>
        <taxon>Sar</taxon>
        <taxon>Stramenopiles</taxon>
        <taxon>Oomycota</taxon>
        <taxon>Peronosporomycetes</taxon>
        <taxon>Albuginales</taxon>
        <taxon>Albuginaceae</taxon>
        <taxon>Albugo</taxon>
    </lineage>
</organism>
<protein>
    <submittedName>
        <fullName evidence="1">AlNc14C6G803 protein</fullName>
    </submittedName>
</protein>
<reference evidence="1" key="1">
    <citation type="journal article" date="2011" name="PLoS Biol.">
        <title>Gene gain and loss during evolution of obligate parasitism in the white rust pathogen of Arabidopsis thaliana.</title>
        <authorList>
            <person name="Kemen E."/>
            <person name="Gardiner A."/>
            <person name="Schultz-Larsen T."/>
            <person name="Kemen A.C."/>
            <person name="Balmuth A.L."/>
            <person name="Robert-Seilaniantz A."/>
            <person name="Bailey K."/>
            <person name="Holub E."/>
            <person name="Studholme D.J."/>
            <person name="Maclean D."/>
            <person name="Jones J.D."/>
        </authorList>
    </citation>
    <scope>NUCLEOTIDE SEQUENCE</scope>
</reference>